<feature type="region of interest" description="Disordered" evidence="1">
    <location>
        <begin position="313"/>
        <end position="346"/>
    </location>
</feature>
<evidence type="ECO:0000313" key="3">
    <source>
        <dbReference type="Proteomes" id="UP001487740"/>
    </source>
</evidence>
<comment type="caution">
    <text evidence="2">The sequence shown here is derived from an EMBL/GenBank/DDBJ whole genome shotgun (WGS) entry which is preliminary data.</text>
</comment>
<dbReference type="Proteomes" id="UP001487740">
    <property type="component" value="Unassembled WGS sequence"/>
</dbReference>
<feature type="region of interest" description="Disordered" evidence="1">
    <location>
        <begin position="1"/>
        <end position="87"/>
    </location>
</feature>
<keyword evidence="3" id="KW-1185">Reference proteome</keyword>
<name>A0AAW0UH24_SCYPA</name>
<proteinExistence type="predicted"/>
<feature type="compositionally biased region" description="Low complexity" evidence="1">
    <location>
        <begin position="213"/>
        <end position="227"/>
    </location>
</feature>
<accession>A0AAW0UH24</accession>
<protein>
    <submittedName>
        <fullName evidence="2">Uncharacterized protein</fullName>
    </submittedName>
</protein>
<organism evidence="2 3">
    <name type="scientific">Scylla paramamosain</name>
    <name type="common">Mud crab</name>
    <dbReference type="NCBI Taxonomy" id="85552"/>
    <lineage>
        <taxon>Eukaryota</taxon>
        <taxon>Metazoa</taxon>
        <taxon>Ecdysozoa</taxon>
        <taxon>Arthropoda</taxon>
        <taxon>Crustacea</taxon>
        <taxon>Multicrustacea</taxon>
        <taxon>Malacostraca</taxon>
        <taxon>Eumalacostraca</taxon>
        <taxon>Eucarida</taxon>
        <taxon>Decapoda</taxon>
        <taxon>Pleocyemata</taxon>
        <taxon>Brachyura</taxon>
        <taxon>Eubrachyura</taxon>
        <taxon>Portunoidea</taxon>
        <taxon>Portunidae</taxon>
        <taxon>Portuninae</taxon>
        <taxon>Scylla</taxon>
    </lineage>
</organism>
<feature type="compositionally biased region" description="Basic residues" evidence="1">
    <location>
        <begin position="1"/>
        <end position="11"/>
    </location>
</feature>
<sequence length="397" mass="44315">MRHSRPQRRSCRISCPPRLCSHRTPPTSGGRRNGDPASGETMVHTPRDPKPGSTTHRQEQPNSPPSRQEHTRSKPSSGGEAAGDDSSVDTVLAALVDYSKDPKLWRFVHSVVDELDYSLRASHPQASVSSHRPRPALHITHPHTQWGRTSAGGKHDTGQSDSHTDSWNNDQKGYLNRSSPDKALTTTSTTATPLLPWLQQPPEEPFIGGHTTQDYNVSSDVSSQSRSNRVNFVKSVPPPSTHFFFHRVFLDKSFDNRTRQPYHRPVLALTARDIGAAKSSIGEKGNTSDAANHTAHELDHGSAAKEFTDKFDSLPAAPKHSDASSQGKEVSQDGGERHGGDSDSENVILDKHHHHHHHHHRHKLHTFKSQLQYLQRWEEKLWRRAHLQPRHHTTGGL</sequence>
<evidence type="ECO:0000256" key="1">
    <source>
        <dbReference type="SAM" id="MobiDB-lite"/>
    </source>
</evidence>
<reference evidence="2 3" key="1">
    <citation type="submission" date="2023-03" db="EMBL/GenBank/DDBJ databases">
        <title>High-quality genome of Scylla paramamosain provides insights in environmental adaptation.</title>
        <authorList>
            <person name="Zhang L."/>
        </authorList>
    </citation>
    <scope>NUCLEOTIDE SEQUENCE [LARGE SCALE GENOMIC DNA]</scope>
    <source>
        <strain evidence="2">LZ_2023a</strain>
        <tissue evidence="2">Muscle</tissue>
    </source>
</reference>
<gene>
    <name evidence="2" type="ORF">O3P69_003818</name>
</gene>
<feature type="region of interest" description="Disordered" evidence="1">
    <location>
        <begin position="126"/>
        <end position="227"/>
    </location>
</feature>
<feature type="compositionally biased region" description="Basic and acidic residues" evidence="1">
    <location>
        <begin position="153"/>
        <end position="164"/>
    </location>
</feature>
<feature type="compositionally biased region" description="Basic and acidic residues" evidence="1">
    <location>
        <begin position="330"/>
        <end position="341"/>
    </location>
</feature>
<feature type="compositionally biased region" description="Low complexity" evidence="1">
    <location>
        <begin position="183"/>
        <end position="201"/>
    </location>
</feature>
<evidence type="ECO:0000313" key="2">
    <source>
        <dbReference type="EMBL" id="KAK8398145.1"/>
    </source>
</evidence>
<dbReference type="AlphaFoldDB" id="A0AAW0UH24"/>
<dbReference type="EMBL" id="JARAKH010000012">
    <property type="protein sequence ID" value="KAK8398145.1"/>
    <property type="molecule type" value="Genomic_DNA"/>
</dbReference>